<dbReference type="OrthoDB" id="9113660at2"/>
<dbReference type="STRING" id="667676.SAMN05192539_101384"/>
<feature type="signal peptide" evidence="1">
    <location>
        <begin position="1"/>
        <end position="22"/>
    </location>
</feature>
<evidence type="ECO:0000313" key="2">
    <source>
        <dbReference type="EMBL" id="SEJ57184.1"/>
    </source>
</evidence>
<keyword evidence="3" id="KW-1185">Reference proteome</keyword>
<protein>
    <recommendedName>
        <fullName evidence="4">DUF5666 domain-containing protein</fullName>
    </recommendedName>
</protein>
<reference evidence="3" key="1">
    <citation type="submission" date="2016-10" db="EMBL/GenBank/DDBJ databases">
        <authorList>
            <person name="Varghese N."/>
            <person name="Submissions S."/>
        </authorList>
    </citation>
    <scope>NUCLEOTIDE SEQUENCE [LARGE SCALE GENOMIC DNA]</scope>
    <source>
        <strain evidence="3">LMG 26031</strain>
    </source>
</reference>
<dbReference type="Proteomes" id="UP000198866">
    <property type="component" value="Unassembled WGS sequence"/>
</dbReference>
<gene>
    <name evidence="2" type="ORF">SAMN05192539_101384</name>
</gene>
<dbReference type="EMBL" id="FNYE01000013">
    <property type="protein sequence ID" value="SEJ57184.1"/>
    <property type="molecule type" value="Genomic_DNA"/>
</dbReference>
<accession>A0A1H6ZYC1</accession>
<feature type="chain" id="PRO_5011777328" description="DUF5666 domain-containing protein" evidence="1">
    <location>
        <begin position="23"/>
        <end position="202"/>
    </location>
</feature>
<dbReference type="RefSeq" id="WP_090867466.1">
    <property type="nucleotide sequence ID" value="NZ_FNYE01000013.1"/>
</dbReference>
<evidence type="ECO:0000313" key="3">
    <source>
        <dbReference type="Proteomes" id="UP000198866"/>
    </source>
</evidence>
<evidence type="ECO:0008006" key="4">
    <source>
        <dbReference type="Google" id="ProtNLM"/>
    </source>
</evidence>
<evidence type="ECO:0000256" key="1">
    <source>
        <dbReference type="SAM" id="SignalP"/>
    </source>
</evidence>
<dbReference type="AlphaFoldDB" id="A0A1H6ZYC1"/>
<name>A0A1H6ZYC1_9BURK</name>
<keyword evidence="1" id="KW-0732">Signal</keyword>
<proteinExistence type="predicted"/>
<sequence length="202" mass="21269">MQRAVRGSIRILAIAAACATLAAPAIDARAQDNPASSPAANAVGTAAVAEVTARITHIDTDRNEVTIRGPRGNSTIVEVDPDVGDVKKLKVGDQVHISYKGALLLSADKVDSKGVRSRIESQSTTPVEGGASTQKQNIEVVATVQKIDHKKRQVTLRGPNRSVILQVAPDVPLDKIKVGDSVRANYVSATAIQITRDGTPIQ</sequence>
<organism evidence="2 3">
    <name type="scientific">Paraburkholderia diazotrophica</name>
    <dbReference type="NCBI Taxonomy" id="667676"/>
    <lineage>
        <taxon>Bacteria</taxon>
        <taxon>Pseudomonadati</taxon>
        <taxon>Pseudomonadota</taxon>
        <taxon>Betaproteobacteria</taxon>
        <taxon>Burkholderiales</taxon>
        <taxon>Burkholderiaceae</taxon>
        <taxon>Paraburkholderia</taxon>
    </lineage>
</organism>